<reference evidence="3 4" key="1">
    <citation type="journal article" date="2022" name="bioRxiv">
        <title>Genomics of Preaxostyla Flagellates Illuminates Evolutionary Transitions and the Path Towards Mitochondrial Loss.</title>
        <authorList>
            <person name="Novak L.V.F."/>
            <person name="Treitli S.C."/>
            <person name="Pyrih J."/>
            <person name="Halakuc P."/>
            <person name="Pipaliya S.V."/>
            <person name="Vacek V."/>
            <person name="Brzon O."/>
            <person name="Soukal P."/>
            <person name="Eme L."/>
            <person name="Dacks J.B."/>
            <person name="Karnkowska A."/>
            <person name="Elias M."/>
            <person name="Hampl V."/>
        </authorList>
    </citation>
    <scope>NUCLEOTIDE SEQUENCE [LARGE SCALE GENOMIC DNA]</scope>
    <source>
        <strain evidence="3">NAU3</strain>
        <tissue evidence="3">Gut</tissue>
    </source>
</reference>
<keyword evidence="1" id="KW-0175">Coiled coil</keyword>
<name>A0ABQ9WRH9_9EUKA</name>
<organism evidence="3 4">
    <name type="scientific">Blattamonas nauphoetae</name>
    <dbReference type="NCBI Taxonomy" id="2049346"/>
    <lineage>
        <taxon>Eukaryota</taxon>
        <taxon>Metamonada</taxon>
        <taxon>Preaxostyla</taxon>
        <taxon>Oxymonadida</taxon>
        <taxon>Blattamonas</taxon>
    </lineage>
</organism>
<evidence type="ECO:0000256" key="1">
    <source>
        <dbReference type="SAM" id="Coils"/>
    </source>
</evidence>
<protein>
    <recommendedName>
        <fullName evidence="5">TLDc domain-containing protein</fullName>
    </recommendedName>
</protein>
<dbReference type="Proteomes" id="UP001281761">
    <property type="component" value="Unassembled WGS sequence"/>
</dbReference>
<evidence type="ECO:0008006" key="5">
    <source>
        <dbReference type="Google" id="ProtNLM"/>
    </source>
</evidence>
<dbReference type="EMBL" id="JARBJD010000512">
    <property type="protein sequence ID" value="KAK2941367.1"/>
    <property type="molecule type" value="Genomic_DNA"/>
</dbReference>
<feature type="region of interest" description="Disordered" evidence="2">
    <location>
        <begin position="126"/>
        <end position="151"/>
    </location>
</feature>
<evidence type="ECO:0000256" key="2">
    <source>
        <dbReference type="SAM" id="MobiDB-lite"/>
    </source>
</evidence>
<keyword evidence="4" id="KW-1185">Reference proteome</keyword>
<accession>A0ABQ9WRH9</accession>
<feature type="compositionally biased region" description="Low complexity" evidence="2">
    <location>
        <begin position="126"/>
        <end position="147"/>
    </location>
</feature>
<feature type="coiled-coil region" evidence="1">
    <location>
        <begin position="227"/>
        <end position="268"/>
    </location>
</feature>
<comment type="caution">
    <text evidence="3">The sequence shown here is derived from an EMBL/GenBank/DDBJ whole genome shotgun (WGS) entry which is preliminary data.</text>
</comment>
<gene>
    <name evidence="3" type="ORF">BLNAU_23724</name>
</gene>
<proteinExistence type="predicted"/>
<evidence type="ECO:0000313" key="4">
    <source>
        <dbReference type="Proteomes" id="UP001281761"/>
    </source>
</evidence>
<sequence>MPSTGPSFGQNQDEKNPGQTDIISEEELMTFGKSIVDGSGDPFAIIHTICSRFGIAPKSISIDTRTQSNPSLFIHLISALFTFLPNSHNFHLLPLFTTILQRHPPSLPHFLSSPLWLSLPSILASPPQHHQSPPTLQTQPQPSPQTHNGRNIEEQPHLRPVLTFVNSILQMCLSSSPPTPVPNKTLLSSTLSTLSSHPDPLVKANSGFSLLLLNQLDGDVDDSLMPVNELVAQRDALRIKIAEQDEEIRELMKIQEEKDETIAELTKKLGEFVAMEKRLSDKLNTMHSKVVAVEAQVTESAKDVKWIRGIIRPEHLITVWDPTHFRKEGRRITSLVPEYKSCFSDEIRRGVWRVSVRCNNYDATRFGVVESSKLEQSKTTDLVNQSGASVFWLNNRSVNQNGTQIATGNQEPNNNSVVTMELDMNRHTLVLFVDGHRQPYSLTNIPQNVRFALFIYGKDRYADILSFDECPQHYLPSAYSFRPIFLPIANIAGHVSEDDFGSKSLGADLQIGLGADLKVYTQIRHS</sequence>
<evidence type="ECO:0000313" key="3">
    <source>
        <dbReference type="EMBL" id="KAK2941367.1"/>
    </source>
</evidence>